<accession>A0A402ASF5</accession>
<dbReference type="Proteomes" id="UP000287188">
    <property type="component" value="Unassembled WGS sequence"/>
</dbReference>
<gene>
    <name evidence="1" type="ORF">KDK_58270</name>
</gene>
<keyword evidence="2" id="KW-1185">Reference proteome</keyword>
<dbReference type="EMBL" id="BIFS01000002">
    <property type="protein sequence ID" value="GCE22027.1"/>
    <property type="molecule type" value="Genomic_DNA"/>
</dbReference>
<evidence type="ECO:0008006" key="3">
    <source>
        <dbReference type="Google" id="ProtNLM"/>
    </source>
</evidence>
<reference evidence="2" key="1">
    <citation type="submission" date="2018-12" db="EMBL/GenBank/DDBJ databases">
        <title>Tengunoibacter tsumagoiensis gen. nov., sp. nov., Dictyobacter kobayashii sp. nov., D. alpinus sp. nov., and D. joshuensis sp. nov. and description of Dictyobacteraceae fam. nov. within the order Ktedonobacterales isolated from Tengu-no-mugimeshi.</title>
        <authorList>
            <person name="Wang C.M."/>
            <person name="Zheng Y."/>
            <person name="Sakai Y."/>
            <person name="Toyoda A."/>
            <person name="Minakuchi Y."/>
            <person name="Abe K."/>
            <person name="Yokota A."/>
            <person name="Yabe S."/>
        </authorList>
    </citation>
    <scope>NUCLEOTIDE SEQUENCE [LARGE SCALE GENOMIC DNA]</scope>
    <source>
        <strain evidence="2">Uno11</strain>
    </source>
</reference>
<organism evidence="1 2">
    <name type="scientific">Dictyobacter kobayashii</name>
    <dbReference type="NCBI Taxonomy" id="2014872"/>
    <lineage>
        <taxon>Bacteria</taxon>
        <taxon>Bacillati</taxon>
        <taxon>Chloroflexota</taxon>
        <taxon>Ktedonobacteria</taxon>
        <taxon>Ktedonobacterales</taxon>
        <taxon>Dictyobacteraceae</taxon>
        <taxon>Dictyobacter</taxon>
    </lineage>
</organism>
<name>A0A402ASF5_9CHLR</name>
<evidence type="ECO:0000313" key="2">
    <source>
        <dbReference type="Proteomes" id="UP000287188"/>
    </source>
</evidence>
<sequence>MHITEEQRHRFITFMRQDYPQSLKDYMDENNDFPEDYPYKKPEIGDGCTELVIYELHTCLLPQEHNIFYIGYTSNLTQRFTEHRNSALHTGQTIEDIYAEYESANRTPWAAKKARRKIIGASLQHSDCFSITSWETLPIKPQAIDGMDPLEVIDDLFDKYMPYLSTQRDYVLERERRRIFAGFQNNERLVNAEGSYRHMITALHTHPLIGITTTFLDDPIWDPIISGFLEDCKRLNAHY</sequence>
<comment type="caution">
    <text evidence="1">The sequence shown here is derived from an EMBL/GenBank/DDBJ whole genome shotgun (WGS) entry which is preliminary data.</text>
</comment>
<dbReference type="InterPro" id="IPR035901">
    <property type="entry name" value="GIY-YIG_endonuc_sf"/>
</dbReference>
<evidence type="ECO:0000313" key="1">
    <source>
        <dbReference type="EMBL" id="GCE22027.1"/>
    </source>
</evidence>
<proteinExistence type="predicted"/>
<dbReference type="SUPFAM" id="SSF82771">
    <property type="entry name" value="GIY-YIG endonuclease"/>
    <property type="match status" value="1"/>
</dbReference>
<dbReference type="AlphaFoldDB" id="A0A402ASF5"/>
<dbReference type="RefSeq" id="WP_126554522.1">
    <property type="nucleotide sequence ID" value="NZ_BIFS01000002.1"/>
</dbReference>
<protein>
    <recommendedName>
        <fullName evidence="3">GIY-YIG domain-containing protein</fullName>
    </recommendedName>
</protein>